<sequence length="349" mass="38829">MSKQDTNFTHADLNQNLQTSPGSFVLIDRKDVNDEKIERKAKTFWQDAWLQLKANKAAIVGLIGLVLLVIMAFVGPMISGHTYRAQNIDHANLPPKIEVLKNVSFLPFDGKDKDNFDVYANRNIKESYWFGTDKLGRDLFTRVWKGTQVSILVGVVAAFLDVLFGITYGAISGFFGGRVDTVMQRIIEVIASVPNLIIMILFVIVFDASIITIILAMCLTGWIGMSRIVRGQFLKLKNQEFVMASRTLGASNSSLIFKHILPNTLGPIIVTAMFSVPGAIFFEAFLSFIGLGIPAPATSLGSLVNDGRKMLLIHPYQMFIPSFVLSFLILCFYLFGDGVRDAFDPKMRK</sequence>
<evidence type="ECO:0000313" key="2">
    <source>
        <dbReference type="Proteomes" id="UP000233606"/>
    </source>
</evidence>
<dbReference type="Proteomes" id="UP000233606">
    <property type="component" value="Unassembled WGS sequence"/>
</dbReference>
<evidence type="ECO:0000313" key="1">
    <source>
        <dbReference type="EMBL" id="PKE57358.1"/>
    </source>
</evidence>
<dbReference type="EMBL" id="PIWU01000002">
    <property type="protein sequence ID" value="PKE57358.1"/>
    <property type="molecule type" value="Genomic_DNA"/>
</dbReference>
<reference evidence="1" key="1">
    <citation type="submission" date="2017-12" db="EMBL/GenBank/DDBJ databases">
        <title>Genomics of Macrococcus caseolyticus.</title>
        <authorList>
            <person name="MacFadyen A.C."/>
            <person name="Paterson G.K."/>
        </authorList>
    </citation>
    <scope>NUCLEOTIDE SEQUENCE</scope>
    <source>
        <strain evidence="1">5459_5_49</strain>
    </source>
</reference>
<accession>A0ACC9MUF1</accession>
<proteinExistence type="predicted"/>
<gene>
    <name evidence="1" type="ORF">CW682_01740</name>
</gene>
<protein>
    <submittedName>
        <fullName evidence="1">Peptide ABC transporter permease</fullName>
    </submittedName>
</protein>
<keyword evidence="2" id="KW-1185">Reference proteome</keyword>
<organism evidence="1 2">
    <name type="scientific">Macrococcoides caseolyticum</name>
    <dbReference type="NCBI Taxonomy" id="69966"/>
    <lineage>
        <taxon>Bacteria</taxon>
        <taxon>Bacillati</taxon>
        <taxon>Bacillota</taxon>
        <taxon>Bacilli</taxon>
        <taxon>Bacillales</taxon>
        <taxon>Staphylococcaceae</taxon>
        <taxon>Macrococcoides</taxon>
    </lineage>
</organism>
<comment type="caution">
    <text evidence="1">The sequence shown here is derived from an EMBL/GenBank/DDBJ whole genome shotgun (WGS) entry which is preliminary data.</text>
</comment>
<name>A0ACC9MUF1_9STAP</name>